<evidence type="ECO:0000313" key="2">
    <source>
        <dbReference type="EMBL" id="PIL37728.1"/>
    </source>
</evidence>
<comment type="caution">
    <text evidence="2">The sequence shown here is derived from an EMBL/GenBank/DDBJ whole genome shotgun (WGS) entry which is preliminary data.</text>
</comment>
<dbReference type="Gene3D" id="2.60.40.640">
    <property type="match status" value="1"/>
</dbReference>
<dbReference type="InterPro" id="IPR014756">
    <property type="entry name" value="Ig_E-set"/>
</dbReference>
<dbReference type="STRING" id="1077348.A0A2G8SW29"/>
<dbReference type="OrthoDB" id="2742096at2759"/>
<dbReference type="AlphaFoldDB" id="A0A2G8SW29"/>
<proteinExistence type="predicted"/>
<dbReference type="GO" id="GO:0015031">
    <property type="term" value="P:protein transport"/>
    <property type="evidence" value="ECO:0007669"/>
    <property type="project" value="TreeGrafter"/>
</dbReference>
<dbReference type="InterPro" id="IPR050357">
    <property type="entry name" value="Arrestin_domain-protein"/>
</dbReference>
<feature type="compositionally biased region" description="Low complexity" evidence="1">
    <location>
        <begin position="367"/>
        <end position="382"/>
    </location>
</feature>
<dbReference type="GO" id="GO:0005737">
    <property type="term" value="C:cytoplasm"/>
    <property type="evidence" value="ECO:0007669"/>
    <property type="project" value="TreeGrafter"/>
</dbReference>
<dbReference type="SUPFAM" id="SSF81296">
    <property type="entry name" value="E set domains"/>
    <property type="match status" value="1"/>
</dbReference>
<reference evidence="2 3" key="1">
    <citation type="journal article" date="2015" name="Sci. Rep.">
        <title>Chromosome-level genome map provides insights into diverse defense mechanisms in the medicinal fungus Ganoderma sinense.</title>
        <authorList>
            <person name="Zhu Y."/>
            <person name="Xu J."/>
            <person name="Sun C."/>
            <person name="Zhou S."/>
            <person name="Xu H."/>
            <person name="Nelson D.R."/>
            <person name="Qian J."/>
            <person name="Song J."/>
            <person name="Luo H."/>
            <person name="Xiang L."/>
            <person name="Li Y."/>
            <person name="Xu Z."/>
            <person name="Ji A."/>
            <person name="Wang L."/>
            <person name="Lu S."/>
            <person name="Hayward A."/>
            <person name="Sun W."/>
            <person name="Li X."/>
            <person name="Schwartz D.C."/>
            <person name="Wang Y."/>
            <person name="Chen S."/>
        </authorList>
    </citation>
    <scope>NUCLEOTIDE SEQUENCE [LARGE SCALE GENOMIC DNA]</scope>
    <source>
        <strain evidence="2 3">ZZ0214-1</strain>
    </source>
</reference>
<feature type="region of interest" description="Disordered" evidence="1">
    <location>
        <begin position="362"/>
        <end position="396"/>
    </location>
</feature>
<dbReference type="PANTHER" id="PTHR11188:SF173">
    <property type="entry name" value="PROTEIN TTM-2"/>
    <property type="match status" value="1"/>
</dbReference>
<accession>A0A2G8SW29</accession>
<protein>
    <recommendedName>
        <fullName evidence="4">Arrestin-like N-terminal domain-containing protein</fullName>
    </recommendedName>
</protein>
<organism evidence="2 3">
    <name type="scientific">Ganoderma sinense ZZ0214-1</name>
    <dbReference type="NCBI Taxonomy" id="1077348"/>
    <lineage>
        <taxon>Eukaryota</taxon>
        <taxon>Fungi</taxon>
        <taxon>Dikarya</taxon>
        <taxon>Basidiomycota</taxon>
        <taxon>Agaricomycotina</taxon>
        <taxon>Agaricomycetes</taxon>
        <taxon>Polyporales</taxon>
        <taxon>Polyporaceae</taxon>
        <taxon>Ganoderma</taxon>
    </lineage>
</organism>
<dbReference type="Proteomes" id="UP000230002">
    <property type="component" value="Unassembled WGS sequence"/>
</dbReference>
<evidence type="ECO:0008006" key="4">
    <source>
        <dbReference type="Google" id="ProtNLM"/>
    </source>
</evidence>
<keyword evidence="3" id="KW-1185">Reference proteome</keyword>
<name>A0A2G8SW29_9APHY</name>
<gene>
    <name evidence="2" type="ORF">GSI_01422</name>
</gene>
<evidence type="ECO:0000256" key="1">
    <source>
        <dbReference type="SAM" id="MobiDB-lite"/>
    </source>
</evidence>
<evidence type="ECO:0000313" key="3">
    <source>
        <dbReference type="Proteomes" id="UP000230002"/>
    </source>
</evidence>
<feature type="compositionally biased region" description="Polar residues" evidence="1">
    <location>
        <begin position="385"/>
        <end position="396"/>
    </location>
</feature>
<sequence>MKFITTGAPSCFTLHIPPAVYVSGSTLEGEVELNLRELNQDEVEEVHVELRGSSYTWMSRGTVTLQETVDLANDDVCVWTRNGPYPLPGSDTVRVPFCFVIPERIPPSFSYWTIFQGTHVRYSVAAVGVRKGALTINKRHLIPLPILPRDEAGAAVKDAYASYGWKMFAAEDKIRKGLWGEYSKVHVELALPNIQSLPLFSDIPYVITVTTTTAPLSHSKAHEHTGEKEIFPPVPHDPHEIEFELHRLVKFSAKIMPGLASEDVATFLGGKSEKRPQVQVAVDFPAPQWVSSSSDGGEKSRTGSWVQRGTYRSTFRLNCPPTFTVDNIDASYTLTVKVPFPGIGNSVKLEIPVVITSGITKPLARDPSSASSEPPLLDLPPSYWDANNQANNPGKA</sequence>
<dbReference type="InterPro" id="IPR014752">
    <property type="entry name" value="Arrestin-like_C"/>
</dbReference>
<dbReference type="EMBL" id="AYKW01000001">
    <property type="protein sequence ID" value="PIL37728.1"/>
    <property type="molecule type" value="Genomic_DNA"/>
</dbReference>
<dbReference type="PANTHER" id="PTHR11188">
    <property type="entry name" value="ARRESTIN DOMAIN CONTAINING PROTEIN"/>
    <property type="match status" value="1"/>
</dbReference>